<organism evidence="1 2">
    <name type="scientific">Sphingobacterium spiritivorum</name>
    <name type="common">Flavobacterium spiritivorum</name>
    <dbReference type="NCBI Taxonomy" id="258"/>
    <lineage>
        <taxon>Bacteria</taxon>
        <taxon>Pseudomonadati</taxon>
        <taxon>Bacteroidota</taxon>
        <taxon>Sphingobacteriia</taxon>
        <taxon>Sphingobacteriales</taxon>
        <taxon>Sphingobacteriaceae</taxon>
        <taxon>Sphingobacterium</taxon>
    </lineage>
</organism>
<protein>
    <submittedName>
        <fullName evidence="1">Uncharacterized protein</fullName>
    </submittedName>
</protein>
<accession>A0A380CDN6</accession>
<name>A0A380CDN6_SPHSI</name>
<dbReference type="EMBL" id="UGYW01000002">
    <property type="protein sequence ID" value="SUJ18595.1"/>
    <property type="molecule type" value="Genomic_DNA"/>
</dbReference>
<dbReference type="Proteomes" id="UP000254893">
    <property type="component" value="Unassembled WGS sequence"/>
</dbReference>
<gene>
    <name evidence="1" type="ORF">NCTC11388_02788</name>
</gene>
<evidence type="ECO:0000313" key="1">
    <source>
        <dbReference type="EMBL" id="SUJ18595.1"/>
    </source>
</evidence>
<dbReference type="AlphaFoldDB" id="A0A380CDN6"/>
<proteinExistence type="predicted"/>
<sequence length="66" mass="8057">MRDEIFCELVRDELGVEISSRKIRKLRTQFRSYQGKMSEFNKTVYFSQELYREFLTHIKSNTQCQN</sequence>
<evidence type="ECO:0000313" key="2">
    <source>
        <dbReference type="Proteomes" id="UP000254893"/>
    </source>
</evidence>
<reference evidence="1 2" key="1">
    <citation type="submission" date="2018-06" db="EMBL/GenBank/DDBJ databases">
        <authorList>
            <consortium name="Pathogen Informatics"/>
            <person name="Doyle S."/>
        </authorList>
    </citation>
    <scope>NUCLEOTIDE SEQUENCE [LARGE SCALE GENOMIC DNA]</scope>
    <source>
        <strain evidence="1 2">NCTC11388</strain>
    </source>
</reference>